<feature type="domain" description="Methylated-DNA-[protein]-cysteine S-methyltransferase DNA binding" evidence="9">
    <location>
        <begin position="79"/>
        <end position="158"/>
    </location>
</feature>
<dbReference type="SUPFAM" id="SSF53155">
    <property type="entry name" value="Methylated DNA-protein cysteine methyltransferase domain"/>
    <property type="match status" value="1"/>
</dbReference>
<proteinExistence type="inferred from homology"/>
<keyword evidence="8" id="KW-0963">Cytoplasm</keyword>
<comment type="miscellaneous">
    <text evidence="8">This enzyme catalyzes only one turnover and therefore is not strictly catalytic. According to one definition, an enzyme is a biocatalyst that acts repeatedly and over many reaction cycles.</text>
</comment>
<dbReference type="HAMAP" id="MF_00772">
    <property type="entry name" value="OGT"/>
    <property type="match status" value="1"/>
</dbReference>
<dbReference type="RefSeq" id="WP_058638254.1">
    <property type="nucleotide sequence ID" value="NZ_LDSN01000021.1"/>
</dbReference>
<dbReference type="Pfam" id="PF02870">
    <property type="entry name" value="Methyltransf_1N"/>
    <property type="match status" value="1"/>
</dbReference>
<comment type="function">
    <text evidence="8">Involved in the cellular defense against the biological effects of O6-methylguanine (O6-MeG) and O4-methylthymine (O4-MeT) in DNA. Repairs the methylated nucleobase in DNA by stoichiometrically transferring the methyl group to a cysteine residue in the enzyme. This is a suicide reaction: the enzyme is irreversibly inactivated.</text>
</comment>
<comment type="subcellular location">
    <subcellularLocation>
        <location evidence="8">Cytoplasm</location>
    </subcellularLocation>
</comment>
<dbReference type="GO" id="GO:0032259">
    <property type="term" value="P:methylation"/>
    <property type="evidence" value="ECO:0007669"/>
    <property type="project" value="UniProtKB-KW"/>
</dbReference>
<dbReference type="InterPro" id="IPR014048">
    <property type="entry name" value="MethylDNA_cys_MeTrfase_DNA-bd"/>
</dbReference>
<accession>A0AAJ0PF90</accession>
<evidence type="ECO:0000256" key="2">
    <source>
        <dbReference type="ARBA" id="ARBA00008711"/>
    </source>
</evidence>
<protein>
    <recommendedName>
        <fullName evidence="8">Methylated-DNA--protein-cysteine methyltransferase</fullName>
        <ecNumber evidence="8">2.1.1.63</ecNumber>
    </recommendedName>
    <alternativeName>
        <fullName evidence="8">6-O-methylguanine-DNA methyltransferase</fullName>
        <shortName evidence="8">MGMT</shortName>
    </alternativeName>
    <alternativeName>
        <fullName evidence="8">O-6-methylguanine-DNA-alkyltransferase</fullName>
    </alternativeName>
</protein>
<dbReference type="NCBIfam" id="TIGR00589">
    <property type="entry name" value="ogt"/>
    <property type="match status" value="1"/>
</dbReference>
<evidence type="ECO:0000259" key="9">
    <source>
        <dbReference type="Pfam" id="PF01035"/>
    </source>
</evidence>
<dbReference type="Proteomes" id="UP000071644">
    <property type="component" value="Unassembled WGS sequence"/>
</dbReference>
<dbReference type="InterPro" id="IPR036388">
    <property type="entry name" value="WH-like_DNA-bd_sf"/>
</dbReference>
<comment type="catalytic activity">
    <reaction evidence="1 8">
        <text>a 4-O-methyl-thymidine in DNA + L-cysteinyl-[protein] = a thymidine in DNA + S-methyl-L-cysteinyl-[protein]</text>
        <dbReference type="Rhea" id="RHEA:53428"/>
        <dbReference type="Rhea" id="RHEA-COMP:10131"/>
        <dbReference type="Rhea" id="RHEA-COMP:10132"/>
        <dbReference type="Rhea" id="RHEA-COMP:13555"/>
        <dbReference type="Rhea" id="RHEA-COMP:13556"/>
        <dbReference type="ChEBI" id="CHEBI:29950"/>
        <dbReference type="ChEBI" id="CHEBI:82612"/>
        <dbReference type="ChEBI" id="CHEBI:137386"/>
        <dbReference type="ChEBI" id="CHEBI:137387"/>
        <dbReference type="EC" id="2.1.1.63"/>
    </reaction>
</comment>
<organism evidence="11 12">
    <name type="scientific">Pseudomonas parafulva</name>
    <dbReference type="NCBI Taxonomy" id="157782"/>
    <lineage>
        <taxon>Bacteria</taxon>
        <taxon>Pseudomonadati</taxon>
        <taxon>Pseudomonadota</taxon>
        <taxon>Gammaproteobacteria</taxon>
        <taxon>Pseudomonadales</taxon>
        <taxon>Pseudomonadaceae</taxon>
        <taxon>Pseudomonas</taxon>
    </lineage>
</organism>
<dbReference type="FunFam" id="1.10.10.10:FF:000214">
    <property type="entry name" value="Methylated-DNA--protein-cysteine methyltransferase"/>
    <property type="match status" value="1"/>
</dbReference>
<comment type="similarity">
    <text evidence="2 8">Belongs to the MGMT family.</text>
</comment>
<dbReference type="AlphaFoldDB" id="A0AAJ0PF90"/>
<dbReference type="EMBL" id="LDSN01000021">
    <property type="protein sequence ID" value="KTT18162.1"/>
    <property type="molecule type" value="Genomic_DNA"/>
</dbReference>
<evidence type="ECO:0000313" key="11">
    <source>
        <dbReference type="EMBL" id="KTT18162.1"/>
    </source>
</evidence>
<sequence length="172" mass="18756">MPSLYTLMPSPVGTLTLVSQDQRLSAVLWEQERENRVRLGPLQREDRCPVLIETAHQLSEYFAGKRQRFDLALAFTGTAFQRQLWDALLSIPFGETRTYGQIAQQIGNPSAVRAVGAANGRNPISIIAPCHRVIGASGGLTGFAGGLAAKQLLLALEGRQTLPLHLQLQPSQ</sequence>
<keyword evidence="4 8" id="KW-0808">Transferase</keyword>
<dbReference type="InterPro" id="IPR023546">
    <property type="entry name" value="MGMT"/>
</dbReference>
<evidence type="ECO:0000256" key="3">
    <source>
        <dbReference type="ARBA" id="ARBA00022603"/>
    </source>
</evidence>
<keyword evidence="3 8" id="KW-0489">Methyltransferase</keyword>
<evidence type="ECO:0000259" key="10">
    <source>
        <dbReference type="Pfam" id="PF02870"/>
    </source>
</evidence>
<dbReference type="GO" id="GO:0003908">
    <property type="term" value="F:methylated-DNA-[protein]-cysteine S-methyltransferase activity"/>
    <property type="evidence" value="ECO:0007669"/>
    <property type="project" value="UniProtKB-UniRule"/>
</dbReference>
<keyword evidence="6 8" id="KW-0234">DNA repair</keyword>
<dbReference type="InterPro" id="IPR008332">
    <property type="entry name" value="MethylG_MeTrfase_N"/>
</dbReference>
<evidence type="ECO:0000256" key="4">
    <source>
        <dbReference type="ARBA" id="ARBA00022679"/>
    </source>
</evidence>
<evidence type="ECO:0000256" key="7">
    <source>
        <dbReference type="ARBA" id="ARBA00049348"/>
    </source>
</evidence>
<evidence type="ECO:0000256" key="5">
    <source>
        <dbReference type="ARBA" id="ARBA00022763"/>
    </source>
</evidence>
<reference evidence="11 12" key="1">
    <citation type="journal article" date="2016" name="Front. Microbiol.">
        <title>Genomic Resource of Rice Seed Associated Bacteria.</title>
        <authorList>
            <person name="Midha S."/>
            <person name="Bansal K."/>
            <person name="Sharma S."/>
            <person name="Kumar N."/>
            <person name="Patil P.P."/>
            <person name="Chaudhry V."/>
            <person name="Patil P.B."/>
        </authorList>
    </citation>
    <scope>NUCLEOTIDE SEQUENCE [LARGE SCALE GENOMIC DNA]</scope>
    <source>
        <strain evidence="11 12">NS96</strain>
    </source>
</reference>
<comment type="catalytic activity">
    <reaction evidence="7 8">
        <text>a 6-O-methyl-2'-deoxyguanosine in DNA + L-cysteinyl-[protein] = S-methyl-L-cysteinyl-[protein] + a 2'-deoxyguanosine in DNA</text>
        <dbReference type="Rhea" id="RHEA:24000"/>
        <dbReference type="Rhea" id="RHEA-COMP:10131"/>
        <dbReference type="Rhea" id="RHEA-COMP:10132"/>
        <dbReference type="Rhea" id="RHEA-COMP:11367"/>
        <dbReference type="Rhea" id="RHEA-COMP:11368"/>
        <dbReference type="ChEBI" id="CHEBI:29950"/>
        <dbReference type="ChEBI" id="CHEBI:82612"/>
        <dbReference type="ChEBI" id="CHEBI:85445"/>
        <dbReference type="ChEBI" id="CHEBI:85448"/>
        <dbReference type="EC" id="2.1.1.63"/>
    </reaction>
</comment>
<dbReference type="EC" id="2.1.1.63" evidence="8"/>
<feature type="domain" description="Methylguanine DNA methyltransferase ribonuclease-like" evidence="10">
    <location>
        <begin position="4"/>
        <end position="74"/>
    </location>
</feature>
<evidence type="ECO:0000256" key="1">
    <source>
        <dbReference type="ARBA" id="ARBA00001286"/>
    </source>
</evidence>
<dbReference type="CDD" id="cd06445">
    <property type="entry name" value="ATase"/>
    <property type="match status" value="1"/>
</dbReference>
<dbReference type="PANTHER" id="PTHR10815:SF5">
    <property type="entry name" value="METHYLATED-DNA--PROTEIN-CYSTEINE METHYLTRANSFERASE"/>
    <property type="match status" value="1"/>
</dbReference>
<dbReference type="Gene3D" id="3.30.160.70">
    <property type="entry name" value="Methylated DNA-protein cysteine methyltransferase domain"/>
    <property type="match status" value="1"/>
</dbReference>
<dbReference type="GO" id="GO:0006307">
    <property type="term" value="P:DNA alkylation repair"/>
    <property type="evidence" value="ECO:0007669"/>
    <property type="project" value="UniProtKB-UniRule"/>
</dbReference>
<evidence type="ECO:0000313" key="12">
    <source>
        <dbReference type="Proteomes" id="UP000071644"/>
    </source>
</evidence>
<feature type="active site" description="Nucleophile; methyl group acceptor" evidence="8">
    <location>
        <position position="130"/>
    </location>
</feature>
<dbReference type="GO" id="GO:0005737">
    <property type="term" value="C:cytoplasm"/>
    <property type="evidence" value="ECO:0007669"/>
    <property type="project" value="UniProtKB-SubCell"/>
</dbReference>
<evidence type="ECO:0000256" key="8">
    <source>
        <dbReference type="HAMAP-Rule" id="MF_00772"/>
    </source>
</evidence>
<name>A0AAJ0PF90_9PSED</name>
<dbReference type="PANTHER" id="PTHR10815">
    <property type="entry name" value="METHYLATED-DNA--PROTEIN-CYSTEINE METHYLTRANSFERASE"/>
    <property type="match status" value="1"/>
</dbReference>
<dbReference type="Pfam" id="PF01035">
    <property type="entry name" value="DNA_binding_1"/>
    <property type="match status" value="1"/>
</dbReference>
<dbReference type="InterPro" id="IPR036217">
    <property type="entry name" value="MethylDNA_cys_MeTrfase_DNAb"/>
</dbReference>
<dbReference type="SUPFAM" id="SSF46767">
    <property type="entry name" value="Methylated DNA-protein cysteine methyltransferase, C-terminal domain"/>
    <property type="match status" value="1"/>
</dbReference>
<evidence type="ECO:0000256" key="6">
    <source>
        <dbReference type="ARBA" id="ARBA00023204"/>
    </source>
</evidence>
<dbReference type="Gene3D" id="1.10.10.10">
    <property type="entry name" value="Winged helix-like DNA-binding domain superfamily/Winged helix DNA-binding domain"/>
    <property type="match status" value="1"/>
</dbReference>
<comment type="caution">
    <text evidence="11">The sequence shown here is derived from an EMBL/GenBank/DDBJ whole genome shotgun (WGS) entry which is preliminary data.</text>
</comment>
<dbReference type="InterPro" id="IPR036631">
    <property type="entry name" value="MGMT_N_sf"/>
</dbReference>
<gene>
    <name evidence="11" type="ORF">NS96R_08660</name>
</gene>
<keyword evidence="5 8" id="KW-0227">DNA damage</keyword>